<feature type="domain" description="Tetrapyrrole biosynthesis uroporphyrinogen III synthase" evidence="10">
    <location>
        <begin position="30"/>
        <end position="248"/>
    </location>
</feature>
<dbReference type="EMBL" id="SHBP01000003">
    <property type="protein sequence ID" value="RZO20691.1"/>
    <property type="molecule type" value="Genomic_DNA"/>
</dbReference>
<evidence type="ECO:0000256" key="7">
    <source>
        <dbReference type="ARBA" id="ARBA00040167"/>
    </source>
</evidence>
<dbReference type="EC" id="4.2.1.75" evidence="3 9"/>
<dbReference type="SUPFAM" id="SSF69618">
    <property type="entry name" value="HemD-like"/>
    <property type="match status" value="1"/>
</dbReference>
<name>A0A520MHN2_9GAMM</name>
<accession>A0A520MHN2</accession>
<dbReference type="GO" id="GO:0004852">
    <property type="term" value="F:uroporphyrinogen-III synthase activity"/>
    <property type="evidence" value="ECO:0007669"/>
    <property type="project" value="UniProtKB-UniRule"/>
</dbReference>
<organism evidence="11 12">
    <name type="scientific">SAR92 clade bacterium</name>
    <dbReference type="NCBI Taxonomy" id="2315479"/>
    <lineage>
        <taxon>Bacteria</taxon>
        <taxon>Pseudomonadati</taxon>
        <taxon>Pseudomonadota</taxon>
        <taxon>Gammaproteobacteria</taxon>
        <taxon>Cellvibrionales</taxon>
        <taxon>Porticoccaceae</taxon>
        <taxon>SAR92 clade</taxon>
    </lineage>
</organism>
<dbReference type="CDD" id="cd06578">
    <property type="entry name" value="HemD"/>
    <property type="match status" value="1"/>
</dbReference>
<dbReference type="Pfam" id="PF02602">
    <property type="entry name" value="HEM4"/>
    <property type="match status" value="1"/>
</dbReference>
<keyword evidence="5 9" id="KW-0627">Porphyrin biosynthesis</keyword>
<comment type="similarity">
    <text evidence="2 9">Belongs to the uroporphyrinogen-III synthase family.</text>
</comment>
<keyword evidence="4 9" id="KW-0456">Lyase</keyword>
<evidence type="ECO:0000256" key="9">
    <source>
        <dbReference type="RuleBase" id="RU366031"/>
    </source>
</evidence>
<dbReference type="InterPro" id="IPR003754">
    <property type="entry name" value="4pyrrol_synth_uPrphyn_synth"/>
</dbReference>
<evidence type="ECO:0000313" key="12">
    <source>
        <dbReference type="Proteomes" id="UP000315889"/>
    </source>
</evidence>
<comment type="caution">
    <text evidence="11">The sequence shown here is derived from an EMBL/GenBank/DDBJ whole genome shotgun (WGS) entry which is preliminary data.</text>
</comment>
<dbReference type="PANTHER" id="PTHR38042:SF1">
    <property type="entry name" value="UROPORPHYRINOGEN-III SYNTHASE, CHLOROPLASTIC"/>
    <property type="match status" value="1"/>
</dbReference>
<dbReference type="UniPathway" id="UPA00251">
    <property type="reaction ID" value="UER00320"/>
</dbReference>
<gene>
    <name evidence="11" type="ORF">EVB03_02990</name>
</gene>
<evidence type="ECO:0000313" key="11">
    <source>
        <dbReference type="EMBL" id="RZO20691.1"/>
    </source>
</evidence>
<reference evidence="11 12" key="1">
    <citation type="submission" date="2019-02" db="EMBL/GenBank/DDBJ databases">
        <title>Prokaryotic population dynamics and viral predation in marine succession experiment using metagenomics: the confinement effect.</title>
        <authorList>
            <person name="Haro-Moreno J.M."/>
            <person name="Rodriguez-Valera F."/>
            <person name="Lopez-Perez M."/>
        </authorList>
    </citation>
    <scope>NUCLEOTIDE SEQUENCE [LARGE SCALE GENOMIC DNA]</scope>
    <source>
        <strain evidence="11">MED-G170</strain>
    </source>
</reference>
<dbReference type="GO" id="GO:0006782">
    <property type="term" value="P:protoporphyrinogen IX biosynthetic process"/>
    <property type="evidence" value="ECO:0007669"/>
    <property type="project" value="UniProtKB-UniRule"/>
</dbReference>
<dbReference type="InterPro" id="IPR036108">
    <property type="entry name" value="4pyrrol_syn_uPrphyn_synt_sf"/>
</dbReference>
<proteinExistence type="inferred from homology"/>
<dbReference type="InterPro" id="IPR039793">
    <property type="entry name" value="UROS/Hem4"/>
</dbReference>
<evidence type="ECO:0000256" key="6">
    <source>
        <dbReference type="ARBA" id="ARBA00037589"/>
    </source>
</evidence>
<evidence type="ECO:0000256" key="8">
    <source>
        <dbReference type="ARBA" id="ARBA00048617"/>
    </source>
</evidence>
<evidence type="ECO:0000256" key="2">
    <source>
        <dbReference type="ARBA" id="ARBA00008133"/>
    </source>
</evidence>
<evidence type="ECO:0000256" key="4">
    <source>
        <dbReference type="ARBA" id="ARBA00023239"/>
    </source>
</evidence>
<dbReference type="PANTHER" id="PTHR38042">
    <property type="entry name" value="UROPORPHYRINOGEN-III SYNTHASE, CHLOROPLASTIC"/>
    <property type="match status" value="1"/>
</dbReference>
<evidence type="ECO:0000259" key="10">
    <source>
        <dbReference type="Pfam" id="PF02602"/>
    </source>
</evidence>
<evidence type="ECO:0000256" key="1">
    <source>
        <dbReference type="ARBA" id="ARBA00004772"/>
    </source>
</evidence>
<protein>
    <recommendedName>
        <fullName evidence="7 9">Uroporphyrinogen-III synthase</fullName>
        <ecNumber evidence="3 9">4.2.1.75</ecNumber>
    </recommendedName>
</protein>
<comment type="catalytic activity">
    <reaction evidence="8 9">
        <text>hydroxymethylbilane = uroporphyrinogen III + H2O</text>
        <dbReference type="Rhea" id="RHEA:18965"/>
        <dbReference type="ChEBI" id="CHEBI:15377"/>
        <dbReference type="ChEBI" id="CHEBI:57308"/>
        <dbReference type="ChEBI" id="CHEBI:57845"/>
        <dbReference type="EC" id="4.2.1.75"/>
    </reaction>
</comment>
<comment type="pathway">
    <text evidence="1 9">Porphyrin-containing compound metabolism; protoporphyrin-IX biosynthesis; coproporphyrinogen-III from 5-aminolevulinate: step 3/4.</text>
</comment>
<evidence type="ECO:0000256" key="5">
    <source>
        <dbReference type="ARBA" id="ARBA00023244"/>
    </source>
</evidence>
<dbReference type="GO" id="GO:0006780">
    <property type="term" value="P:uroporphyrinogen III biosynthetic process"/>
    <property type="evidence" value="ECO:0007669"/>
    <property type="project" value="UniProtKB-UniRule"/>
</dbReference>
<dbReference type="AlphaFoldDB" id="A0A520MHN2"/>
<comment type="function">
    <text evidence="6 9">Catalyzes cyclization of the linear tetrapyrrole, hydroxymethylbilane, to the macrocyclic uroporphyrinogen III.</text>
</comment>
<evidence type="ECO:0000256" key="3">
    <source>
        <dbReference type="ARBA" id="ARBA00013109"/>
    </source>
</evidence>
<dbReference type="Gene3D" id="3.40.50.10090">
    <property type="match status" value="2"/>
</dbReference>
<sequence>MYMVVNELVGKRLLVIRSRRDQDEFLNMSKAAGIDVKHVPIIDIKPISNDTRARQKIQSLNEFDYAIFVSVHAGKIALELLDESWPKPPEALNFFSIGRQTATLIKPYTSSVRYPESNADTEGLLELPEFQNPKNKNVIIFRGGHGRETLRDELISRGARVEYCDLYQRVVNQQQVEKAWEQLNNIDYLVAHSGELIRAMGPVAKITQFISDNKFSVIVPSQRVAEIAHQLGYSSIIVSDNALPESMYEALKKGI</sequence>
<dbReference type="Proteomes" id="UP000315889">
    <property type="component" value="Unassembled WGS sequence"/>
</dbReference>